<accession>A0A0M3IRK7</accession>
<reference evidence="4" key="1">
    <citation type="submission" date="2017-02" db="UniProtKB">
        <authorList>
            <consortium name="WormBaseParasite"/>
        </authorList>
    </citation>
    <scope>IDENTIFICATION</scope>
</reference>
<evidence type="ECO:0000259" key="2">
    <source>
        <dbReference type="PROSITE" id="PS50802"/>
    </source>
</evidence>
<feature type="domain" description="OTU" evidence="2">
    <location>
        <begin position="219"/>
        <end position="270"/>
    </location>
</feature>
<dbReference type="InterPro" id="IPR003323">
    <property type="entry name" value="OTU_dom"/>
</dbReference>
<dbReference type="InterPro" id="IPR038765">
    <property type="entry name" value="Papain-like_cys_pep_sf"/>
</dbReference>
<dbReference type="WBParaSite" id="ALUE_0002138501-mRNA-1">
    <property type="protein sequence ID" value="ALUE_0002138501-mRNA-1"/>
    <property type="gene ID" value="ALUE_0002138501"/>
</dbReference>
<organism evidence="3 4">
    <name type="scientific">Ascaris lumbricoides</name>
    <name type="common">Giant roundworm</name>
    <dbReference type="NCBI Taxonomy" id="6252"/>
    <lineage>
        <taxon>Eukaryota</taxon>
        <taxon>Metazoa</taxon>
        <taxon>Ecdysozoa</taxon>
        <taxon>Nematoda</taxon>
        <taxon>Chromadorea</taxon>
        <taxon>Rhabditida</taxon>
        <taxon>Spirurina</taxon>
        <taxon>Ascaridomorpha</taxon>
        <taxon>Ascaridoidea</taxon>
        <taxon>Ascarididae</taxon>
        <taxon>Ascaris</taxon>
    </lineage>
</organism>
<name>A0A0M3IRK7_ASCLU</name>
<dbReference type="AlphaFoldDB" id="A0A0M3IRK7"/>
<dbReference type="Gene3D" id="3.90.70.80">
    <property type="match status" value="1"/>
</dbReference>
<evidence type="ECO:0000313" key="3">
    <source>
        <dbReference type="Proteomes" id="UP000036681"/>
    </source>
</evidence>
<feature type="compositionally biased region" description="Basic and acidic residues" evidence="1">
    <location>
        <begin position="39"/>
        <end position="49"/>
    </location>
</feature>
<feature type="compositionally biased region" description="Basic and acidic residues" evidence="1">
    <location>
        <begin position="179"/>
        <end position="197"/>
    </location>
</feature>
<dbReference type="Proteomes" id="UP000036681">
    <property type="component" value="Unplaced"/>
</dbReference>
<feature type="region of interest" description="Disordered" evidence="1">
    <location>
        <begin position="156"/>
        <end position="200"/>
    </location>
</feature>
<proteinExistence type="predicted"/>
<evidence type="ECO:0000313" key="4">
    <source>
        <dbReference type="WBParaSite" id="ALUE_0002138501-mRNA-1"/>
    </source>
</evidence>
<feature type="compositionally biased region" description="Basic and acidic residues" evidence="1">
    <location>
        <begin position="156"/>
        <end position="169"/>
    </location>
</feature>
<dbReference type="SUPFAM" id="SSF54001">
    <property type="entry name" value="Cysteine proteinases"/>
    <property type="match status" value="1"/>
</dbReference>
<keyword evidence="3" id="KW-1185">Reference proteome</keyword>
<sequence length="270" mass="31189">MLQEGDETSELSPLEVLQARHRKEKKDLQAKLTSLRHSVAKDDKKRKREVTAEIEKLENDLKERHKKELAEFELNSPKPELEEVVDEAHAHELAEFELNSPKPELEEVVDEAHAHVEEPQRHDVPRISKAQRRRELAEFELNSPKPELEEVVDEAHAHVEEPQKHEVPRISKAQRRREKKADDNRRRAEAEKEDKQNAEFAPGRLERAAIEEILTKRGLSLHEIPPDGDCLYNAIAHQLSLLGVTPAKVGSGARLLFEKVHLDDQIWMDR</sequence>
<protein>
    <submittedName>
        <fullName evidence="4">OTU domain-containing protein</fullName>
    </submittedName>
</protein>
<dbReference type="PROSITE" id="PS50802">
    <property type="entry name" value="OTU"/>
    <property type="match status" value="1"/>
</dbReference>
<feature type="region of interest" description="Disordered" evidence="1">
    <location>
        <begin position="22"/>
        <end position="49"/>
    </location>
</feature>
<evidence type="ECO:0000256" key="1">
    <source>
        <dbReference type="SAM" id="MobiDB-lite"/>
    </source>
</evidence>